<name>A0A7W9HJH0_9PSEU</name>
<accession>A0A7W9HJH0</accession>
<dbReference type="EMBL" id="JACHMO010000001">
    <property type="protein sequence ID" value="MBB5803434.1"/>
    <property type="molecule type" value="Genomic_DNA"/>
</dbReference>
<protein>
    <submittedName>
        <fullName evidence="2">Uncharacterized protein</fullName>
    </submittedName>
</protein>
<organism evidence="2 3">
    <name type="scientific">Saccharothrix ecbatanensis</name>
    <dbReference type="NCBI Taxonomy" id="1105145"/>
    <lineage>
        <taxon>Bacteria</taxon>
        <taxon>Bacillati</taxon>
        <taxon>Actinomycetota</taxon>
        <taxon>Actinomycetes</taxon>
        <taxon>Pseudonocardiales</taxon>
        <taxon>Pseudonocardiaceae</taxon>
        <taxon>Saccharothrix</taxon>
    </lineage>
</organism>
<comment type="caution">
    <text evidence="2">The sequence shown here is derived from an EMBL/GenBank/DDBJ whole genome shotgun (WGS) entry which is preliminary data.</text>
</comment>
<dbReference type="Proteomes" id="UP000552097">
    <property type="component" value="Unassembled WGS sequence"/>
</dbReference>
<sequence>MAHDKSTKGINDEELFLWVALSGDNDVTWMTSRSATDDALTDVADEFLDSSRIDWTSVHRSVPESSPNTYLRVRRRESARAKRLRHQREHVIEPSPPRP</sequence>
<dbReference type="AlphaFoldDB" id="A0A7W9HJH0"/>
<proteinExistence type="predicted"/>
<feature type="region of interest" description="Disordered" evidence="1">
    <location>
        <begin position="58"/>
        <end position="99"/>
    </location>
</feature>
<keyword evidence="3" id="KW-1185">Reference proteome</keyword>
<evidence type="ECO:0000313" key="3">
    <source>
        <dbReference type="Proteomes" id="UP000552097"/>
    </source>
</evidence>
<gene>
    <name evidence="2" type="ORF">F4560_003202</name>
</gene>
<reference evidence="2 3" key="1">
    <citation type="submission" date="2020-08" db="EMBL/GenBank/DDBJ databases">
        <title>Sequencing the genomes of 1000 actinobacteria strains.</title>
        <authorList>
            <person name="Klenk H.-P."/>
        </authorList>
    </citation>
    <scope>NUCLEOTIDE SEQUENCE [LARGE SCALE GENOMIC DNA]</scope>
    <source>
        <strain evidence="2 3">DSM 45486</strain>
    </source>
</reference>
<evidence type="ECO:0000256" key="1">
    <source>
        <dbReference type="SAM" id="MobiDB-lite"/>
    </source>
</evidence>
<evidence type="ECO:0000313" key="2">
    <source>
        <dbReference type="EMBL" id="MBB5803434.1"/>
    </source>
</evidence>
<feature type="compositionally biased region" description="Basic residues" evidence="1">
    <location>
        <begin position="72"/>
        <end position="88"/>
    </location>
</feature>